<evidence type="ECO:0000313" key="4">
    <source>
        <dbReference type="EMBL" id="KAK3269688.1"/>
    </source>
</evidence>
<dbReference type="Gene3D" id="3.20.20.80">
    <property type="entry name" value="Glycosidases"/>
    <property type="match status" value="1"/>
</dbReference>
<keyword evidence="1" id="KW-0378">Hydrolase</keyword>
<dbReference type="Proteomes" id="UP001190700">
    <property type="component" value="Unassembled WGS sequence"/>
</dbReference>
<reference evidence="4 5" key="1">
    <citation type="journal article" date="2015" name="Genome Biol. Evol.">
        <title>Comparative Genomics of a Bacterivorous Green Alga Reveals Evolutionary Causalities and Consequences of Phago-Mixotrophic Mode of Nutrition.</title>
        <authorList>
            <person name="Burns J.A."/>
            <person name="Paasch A."/>
            <person name="Narechania A."/>
            <person name="Kim E."/>
        </authorList>
    </citation>
    <scope>NUCLEOTIDE SEQUENCE [LARGE SCALE GENOMIC DNA]</scope>
    <source>
        <strain evidence="4 5">PLY_AMNH</strain>
    </source>
</reference>
<gene>
    <name evidence="4" type="ORF">CYMTET_21884</name>
</gene>
<comment type="caution">
    <text evidence="4">The sequence shown here is derived from an EMBL/GenBank/DDBJ whole genome shotgun (WGS) entry which is preliminary data.</text>
</comment>
<dbReference type="AlphaFoldDB" id="A0AAE0L2J1"/>
<feature type="domain" description="Glycosyl hydrolase family 13 catalytic" evidence="3">
    <location>
        <begin position="99"/>
        <end position="165"/>
    </location>
</feature>
<dbReference type="InterPro" id="IPR006047">
    <property type="entry name" value="GH13_cat_dom"/>
</dbReference>
<dbReference type="EMBL" id="LGRX02010796">
    <property type="protein sequence ID" value="KAK3269688.1"/>
    <property type="molecule type" value="Genomic_DNA"/>
</dbReference>
<dbReference type="PANTHER" id="PTHR10357:SF210">
    <property type="entry name" value="MALTODEXTRIN GLUCOSIDASE"/>
    <property type="match status" value="1"/>
</dbReference>
<accession>A0AAE0L2J1</accession>
<organism evidence="4 5">
    <name type="scientific">Cymbomonas tetramitiformis</name>
    <dbReference type="NCBI Taxonomy" id="36881"/>
    <lineage>
        <taxon>Eukaryota</taxon>
        <taxon>Viridiplantae</taxon>
        <taxon>Chlorophyta</taxon>
        <taxon>Pyramimonadophyceae</taxon>
        <taxon>Pyramimonadales</taxon>
        <taxon>Pyramimonadaceae</taxon>
        <taxon>Cymbomonas</taxon>
    </lineage>
</organism>
<evidence type="ECO:0000259" key="3">
    <source>
        <dbReference type="Pfam" id="PF00128"/>
    </source>
</evidence>
<sequence length="309" mass="33512">MDFCAVVKAAQPDAYLCGEVFGLNPAWVGPDKPFDGLMNYFFGTCSLGFLGGGMELQQEQAIGGDFYVEPLDADALGASLEKMLRAYDFTSGGTEAGNANFLHMNCIDSHDTARALHMLRGSSKLLALNVLFQCTMPGAPMVYYGNEVGVTGGRDPETRRAFPWHTPETWDLELFEAYKRAIALRKKIPALRNGGWQRCRLIDKDTMCEPADAFAFIRFCLTSDGTEANSGPSVAIVVLNSSSTKDMRTFDVEVPSNVAQAMLSLEGVTNLKDLWGGGESYTLEGDADSQGIVRNVSVCKYSAAVCALE</sequence>
<evidence type="ECO:0000256" key="2">
    <source>
        <dbReference type="ARBA" id="ARBA00023295"/>
    </source>
</evidence>
<dbReference type="SUPFAM" id="SSF51445">
    <property type="entry name" value="(Trans)glycosidases"/>
    <property type="match status" value="1"/>
</dbReference>
<dbReference type="InterPro" id="IPR017853">
    <property type="entry name" value="GH"/>
</dbReference>
<protein>
    <recommendedName>
        <fullName evidence="3">Glycosyl hydrolase family 13 catalytic domain-containing protein</fullName>
    </recommendedName>
</protein>
<evidence type="ECO:0000313" key="5">
    <source>
        <dbReference type="Proteomes" id="UP001190700"/>
    </source>
</evidence>
<evidence type="ECO:0000256" key="1">
    <source>
        <dbReference type="ARBA" id="ARBA00022801"/>
    </source>
</evidence>
<name>A0AAE0L2J1_9CHLO</name>
<proteinExistence type="predicted"/>
<keyword evidence="5" id="KW-1185">Reference proteome</keyword>
<dbReference type="GO" id="GO:0016798">
    <property type="term" value="F:hydrolase activity, acting on glycosyl bonds"/>
    <property type="evidence" value="ECO:0007669"/>
    <property type="project" value="UniProtKB-KW"/>
</dbReference>
<dbReference type="GO" id="GO:0005975">
    <property type="term" value="P:carbohydrate metabolic process"/>
    <property type="evidence" value="ECO:0007669"/>
    <property type="project" value="InterPro"/>
</dbReference>
<dbReference type="Pfam" id="PF00128">
    <property type="entry name" value="Alpha-amylase"/>
    <property type="match status" value="1"/>
</dbReference>
<dbReference type="PANTHER" id="PTHR10357">
    <property type="entry name" value="ALPHA-AMYLASE FAMILY MEMBER"/>
    <property type="match status" value="1"/>
</dbReference>
<keyword evidence="2" id="KW-0326">Glycosidase</keyword>